<dbReference type="InterPro" id="IPR003593">
    <property type="entry name" value="AAA+_ATPase"/>
</dbReference>
<feature type="binding site" evidence="9">
    <location>
        <position position="191"/>
    </location>
    <ligand>
        <name>ATP</name>
        <dbReference type="ChEBI" id="CHEBI:30616"/>
    </ligand>
</feature>
<dbReference type="InterPro" id="IPR011113">
    <property type="entry name" value="Rho_RNA-bd"/>
</dbReference>
<dbReference type="InterPro" id="IPR012340">
    <property type="entry name" value="NA-bd_OB-fold"/>
</dbReference>
<dbReference type="Pfam" id="PF07497">
    <property type="entry name" value="Rho_RNA_bind"/>
    <property type="match status" value="1"/>
</dbReference>
<evidence type="ECO:0000256" key="11">
    <source>
        <dbReference type="SAM" id="MobiDB-lite"/>
    </source>
</evidence>
<evidence type="ECO:0000256" key="6">
    <source>
        <dbReference type="ARBA" id="ARBA00022884"/>
    </source>
</evidence>
<evidence type="ECO:0000256" key="3">
    <source>
        <dbReference type="ARBA" id="ARBA00022801"/>
    </source>
</evidence>
<evidence type="ECO:0000313" key="14">
    <source>
        <dbReference type="Proteomes" id="UP000616724"/>
    </source>
</evidence>
<evidence type="ECO:0000256" key="9">
    <source>
        <dbReference type="HAMAP-Rule" id="MF_01884"/>
    </source>
</evidence>
<keyword evidence="3 9" id="KW-0378">Hydrolase</keyword>
<dbReference type="RefSeq" id="WP_203894761.1">
    <property type="nucleotide sequence ID" value="NZ_BOOH01000058.1"/>
</dbReference>
<dbReference type="GO" id="GO:0004386">
    <property type="term" value="F:helicase activity"/>
    <property type="evidence" value="ECO:0007669"/>
    <property type="project" value="UniProtKB-UniRule"/>
</dbReference>
<evidence type="ECO:0000259" key="12">
    <source>
        <dbReference type="PROSITE" id="PS51856"/>
    </source>
</evidence>
<keyword evidence="8 9" id="KW-0804">Transcription</keyword>
<accession>A0A8J3RY88</accession>
<dbReference type="HAMAP" id="MF_01884">
    <property type="entry name" value="Rho"/>
    <property type="match status" value="1"/>
</dbReference>
<comment type="subunit">
    <text evidence="9">Homohexamer. The homohexamer assembles into an open ring structure.</text>
</comment>
<sequence length="399" mass="43393">MTVETIVKKPPRRRRSDASPPSPAPVVAGVPAPGPAPDPVPIEIVSGLLDVRDKVAHLRTDGYLPGRADVKVPLAQVRQYGLRPGDHVVAAARRPYDRLVEVRAVNGAAPGGPRPHFADMTPVHPSERLRLETESVTGRVVDLFAPVGKGQRGLIVAPPKAGKTLVLRDLAAAVSRNHPEAHLMVVLVGERPEEVTEMRESISGEVAASTFDRADRDHTAVAELAIERAKRLAESGRDVVVLLDSLTRLARAYNNLAPGGGRTLAGGLDAAALLPPRRFFGAARNLRDGGSLTILATALVETGSRMDDNLFEEFKGTGNMELRLRRDLADKRLYPAVDLDASGTRREEILLDPDERLLTWRLRRTLGGLDRQQALELLTERLRETPSNAAFLQQVRQTT</sequence>
<protein>
    <recommendedName>
        <fullName evidence="9">Transcription termination factor Rho</fullName>
        <ecNumber evidence="9">3.6.4.-</ecNumber>
    </recommendedName>
    <alternativeName>
        <fullName evidence="9">ATP-dependent helicase Rho</fullName>
    </alternativeName>
</protein>
<dbReference type="GO" id="GO:0006353">
    <property type="term" value="P:DNA-templated transcription termination"/>
    <property type="evidence" value="ECO:0007669"/>
    <property type="project" value="UniProtKB-UniRule"/>
</dbReference>
<comment type="caution">
    <text evidence="13">The sequence shown here is derived from an EMBL/GenBank/DDBJ whole genome shotgun (WGS) entry which is preliminary data.</text>
</comment>
<evidence type="ECO:0000256" key="5">
    <source>
        <dbReference type="ARBA" id="ARBA00022840"/>
    </source>
</evidence>
<feature type="domain" description="Rho RNA-BD" evidence="12">
    <location>
        <begin position="42"/>
        <end position="109"/>
    </location>
</feature>
<comment type="function">
    <text evidence="9">Facilitates transcription termination by a mechanism that involves Rho binding to the nascent RNA, activation of Rho's RNA-dependent ATPase activity, and release of the mRNA from the DNA template.</text>
</comment>
<dbReference type="InterPro" id="IPR004665">
    <property type="entry name" value="Term_rho"/>
</dbReference>
<dbReference type="InterPro" id="IPR041703">
    <property type="entry name" value="Rho_factor_ATP-bd"/>
</dbReference>
<dbReference type="InterPro" id="IPR000194">
    <property type="entry name" value="ATPase_F1/V1/A1_a/bsu_nucl-bd"/>
</dbReference>
<dbReference type="SUPFAM" id="SSF50249">
    <property type="entry name" value="Nucleic acid-binding proteins"/>
    <property type="match status" value="1"/>
</dbReference>
<dbReference type="PANTHER" id="PTHR46425">
    <property type="entry name" value="TRANSCRIPTION TERMINATION FACTOR RHO"/>
    <property type="match status" value="1"/>
</dbReference>
<dbReference type="Gene3D" id="3.40.50.300">
    <property type="entry name" value="P-loop containing nucleotide triphosphate hydrolases"/>
    <property type="match status" value="1"/>
</dbReference>
<evidence type="ECO:0000313" key="13">
    <source>
        <dbReference type="EMBL" id="GIH80323.1"/>
    </source>
</evidence>
<evidence type="ECO:0000256" key="8">
    <source>
        <dbReference type="ARBA" id="ARBA00023163"/>
    </source>
</evidence>
<dbReference type="InterPro" id="IPR027417">
    <property type="entry name" value="P-loop_NTPase"/>
</dbReference>
<dbReference type="AlphaFoldDB" id="A0A8J3RY88"/>
<keyword evidence="5 9" id="KW-0067">ATP-binding</keyword>
<keyword evidence="1 9" id="KW-0806">Transcription termination</keyword>
<reference evidence="13 14" key="1">
    <citation type="submission" date="2021-01" db="EMBL/GenBank/DDBJ databases">
        <title>Whole genome shotgun sequence of Planobispora longispora NBRC 13918.</title>
        <authorList>
            <person name="Komaki H."/>
            <person name="Tamura T."/>
        </authorList>
    </citation>
    <scope>NUCLEOTIDE SEQUENCE [LARGE SCALE GENOMIC DNA]</scope>
    <source>
        <strain evidence="13 14">NBRC 13918</strain>
    </source>
</reference>
<keyword evidence="7 9" id="KW-0805">Transcription regulation</keyword>
<evidence type="ECO:0000256" key="1">
    <source>
        <dbReference type="ARBA" id="ARBA00022472"/>
    </source>
</evidence>
<evidence type="ECO:0000256" key="10">
    <source>
        <dbReference type="PROSITE-ProRule" id="PRU01203"/>
    </source>
</evidence>
<name>A0A8J3RY88_9ACTN</name>
<dbReference type="Proteomes" id="UP000616724">
    <property type="component" value="Unassembled WGS sequence"/>
</dbReference>
<keyword evidence="6 9" id="KW-0694">RNA-binding</keyword>
<dbReference type="Pfam" id="PF00006">
    <property type="entry name" value="ATP-synt_ab"/>
    <property type="match status" value="1"/>
</dbReference>
<dbReference type="SUPFAM" id="SSF52540">
    <property type="entry name" value="P-loop containing nucleoside triphosphate hydrolases"/>
    <property type="match status" value="1"/>
</dbReference>
<comment type="similarity">
    <text evidence="9 10">Belongs to the Rho family.</text>
</comment>
<evidence type="ECO:0000256" key="7">
    <source>
        <dbReference type="ARBA" id="ARBA00023015"/>
    </source>
</evidence>
<dbReference type="EC" id="3.6.4.-" evidence="9"/>
<keyword evidence="14" id="KW-1185">Reference proteome</keyword>
<keyword evidence="2 9" id="KW-0547">Nucleotide-binding</keyword>
<dbReference type="CDD" id="cd01128">
    <property type="entry name" value="rho_factor_C"/>
    <property type="match status" value="1"/>
</dbReference>
<keyword evidence="4 9" id="KW-0347">Helicase</keyword>
<dbReference type="GO" id="GO:0005524">
    <property type="term" value="F:ATP binding"/>
    <property type="evidence" value="ECO:0007669"/>
    <property type="project" value="UniProtKB-UniRule"/>
</dbReference>
<dbReference type="GO" id="GO:0008186">
    <property type="term" value="F:ATP-dependent activity, acting on RNA"/>
    <property type="evidence" value="ECO:0007669"/>
    <property type="project" value="InterPro"/>
</dbReference>
<feature type="binding site" evidence="9">
    <location>
        <begin position="160"/>
        <end position="165"/>
    </location>
    <ligand>
        <name>ATP</name>
        <dbReference type="ChEBI" id="CHEBI:30616"/>
    </ligand>
</feature>
<dbReference type="GO" id="GO:0016787">
    <property type="term" value="F:hydrolase activity"/>
    <property type="evidence" value="ECO:0007669"/>
    <property type="project" value="UniProtKB-KW"/>
</dbReference>
<organism evidence="13 14">
    <name type="scientific">Planobispora longispora</name>
    <dbReference type="NCBI Taxonomy" id="28887"/>
    <lineage>
        <taxon>Bacteria</taxon>
        <taxon>Bacillati</taxon>
        <taxon>Actinomycetota</taxon>
        <taxon>Actinomycetes</taxon>
        <taxon>Streptosporangiales</taxon>
        <taxon>Streptosporangiaceae</taxon>
        <taxon>Planobispora</taxon>
    </lineage>
</organism>
<dbReference type="GO" id="GO:0003723">
    <property type="term" value="F:RNA binding"/>
    <property type="evidence" value="ECO:0007669"/>
    <property type="project" value="UniProtKB-UniRule"/>
</dbReference>
<dbReference type="Gene3D" id="2.40.50.140">
    <property type="entry name" value="Nucleic acid-binding proteins"/>
    <property type="match status" value="1"/>
</dbReference>
<feature type="region of interest" description="Disordered" evidence="11">
    <location>
        <begin position="1"/>
        <end position="38"/>
    </location>
</feature>
<evidence type="ECO:0000256" key="2">
    <source>
        <dbReference type="ARBA" id="ARBA00022741"/>
    </source>
</evidence>
<evidence type="ECO:0000256" key="4">
    <source>
        <dbReference type="ARBA" id="ARBA00022806"/>
    </source>
</evidence>
<proteinExistence type="inferred from homology"/>
<gene>
    <name evidence="9" type="primary">rho</name>
    <name evidence="13" type="ORF">Plo01_67520</name>
</gene>
<dbReference type="PANTHER" id="PTHR46425:SF1">
    <property type="entry name" value="TRANSCRIPTION TERMINATION FACTOR RHO"/>
    <property type="match status" value="1"/>
</dbReference>
<feature type="binding site" evidence="9">
    <location>
        <begin position="148"/>
        <end position="153"/>
    </location>
    <ligand>
        <name>ATP</name>
        <dbReference type="ChEBI" id="CHEBI:30616"/>
    </ligand>
</feature>
<dbReference type="PROSITE" id="PS51856">
    <property type="entry name" value="RHO_RNA_BD"/>
    <property type="match status" value="1"/>
</dbReference>
<dbReference type="NCBIfam" id="NF006886">
    <property type="entry name" value="PRK09376.1"/>
    <property type="match status" value="1"/>
</dbReference>
<comment type="caution">
    <text evidence="9">Lacks conserved residue(s) required for the propagation of feature annotation.</text>
</comment>
<dbReference type="SMART" id="SM00382">
    <property type="entry name" value="AAA"/>
    <property type="match status" value="1"/>
</dbReference>
<dbReference type="EMBL" id="BOOH01000058">
    <property type="protein sequence ID" value="GIH80323.1"/>
    <property type="molecule type" value="Genomic_DNA"/>
</dbReference>